<name>A0A5N6E8Z0_9EURO</name>
<gene>
    <name evidence="5" type="ORF">BDV33DRAFT_210752</name>
</gene>
<feature type="region of interest" description="Disordered" evidence="4">
    <location>
        <begin position="1"/>
        <end position="20"/>
    </location>
</feature>
<keyword evidence="6" id="KW-1185">Reference proteome</keyword>
<dbReference type="InterPro" id="IPR036770">
    <property type="entry name" value="Ankyrin_rpt-contain_sf"/>
</dbReference>
<accession>A0A5N6E8Z0</accession>
<feature type="repeat" description="ANK" evidence="3">
    <location>
        <begin position="178"/>
        <end position="210"/>
    </location>
</feature>
<dbReference type="Gene3D" id="1.25.40.20">
    <property type="entry name" value="Ankyrin repeat-containing domain"/>
    <property type="match status" value="3"/>
</dbReference>
<dbReference type="AlphaFoldDB" id="A0A5N6E8Z0"/>
<dbReference type="EMBL" id="ML733811">
    <property type="protein sequence ID" value="KAB8212880.1"/>
    <property type="molecule type" value="Genomic_DNA"/>
</dbReference>
<dbReference type="PROSITE" id="PS50088">
    <property type="entry name" value="ANK_REPEAT"/>
    <property type="match status" value="2"/>
</dbReference>
<evidence type="ECO:0000256" key="3">
    <source>
        <dbReference type="PROSITE-ProRule" id="PRU00023"/>
    </source>
</evidence>
<sequence length="536" mass="61184">MKNGTDPHLRNVSDDSGDTHESAVMGAITSFDKHITGKKQSCKHEKSRKAYEKCTLDTLKSLNMPKASISITKEDMLAAAIRGCADIVAFFLDEYHLSHEQDILREALKQVLNSDIICNIGDSPMEVFCGNHDVLRVLIDRLEQVTMAHVISAAELGLREDFLRKLLEKYDLPSKNKDGKTILHVAVIDDLENLIELILERHVKLELLQAAWRGGYDNWKRITTWLKDTANSQFSDKDDTVKKLLFAAIQGQNYDIVKQLLDERTWIDIQDEDYRTPLFWAVDTGDRKMVDLLLDYDSSTELLEHKDKYGFNPLLLAAYNCDCGMVKLLLEKKVNVNVLHNCGYSAAILAIGLWSRWHGLPEHIVEKHEKHAFCILRLLHADTSFKHMASEDNHCLGLAVCKEQEEIVKFLVDECGVAPDDKDEMDMTSLDWVLDNHTHCQIYKCRHLSILWYLLEKGAQPTKRTILNADEWFRGEQALSGILDKMLDIFESRNKDGGAILDQLEPSELRFNQLLLDRVKHPKNNSGFSNPQCVIS</sequence>
<dbReference type="Proteomes" id="UP000326799">
    <property type="component" value="Unassembled WGS sequence"/>
</dbReference>
<dbReference type="PANTHER" id="PTHR24198">
    <property type="entry name" value="ANKYRIN REPEAT AND PROTEIN KINASE DOMAIN-CONTAINING PROTEIN"/>
    <property type="match status" value="1"/>
</dbReference>
<proteinExistence type="predicted"/>
<evidence type="ECO:0000256" key="1">
    <source>
        <dbReference type="ARBA" id="ARBA00022737"/>
    </source>
</evidence>
<evidence type="ECO:0000256" key="2">
    <source>
        <dbReference type="ARBA" id="ARBA00023043"/>
    </source>
</evidence>
<dbReference type="SMART" id="SM00248">
    <property type="entry name" value="ANK"/>
    <property type="match status" value="7"/>
</dbReference>
<evidence type="ECO:0000313" key="6">
    <source>
        <dbReference type="Proteomes" id="UP000326799"/>
    </source>
</evidence>
<dbReference type="InterPro" id="IPR002110">
    <property type="entry name" value="Ankyrin_rpt"/>
</dbReference>
<organism evidence="5 6">
    <name type="scientific">Aspergillus novoparasiticus</name>
    <dbReference type="NCBI Taxonomy" id="986946"/>
    <lineage>
        <taxon>Eukaryota</taxon>
        <taxon>Fungi</taxon>
        <taxon>Dikarya</taxon>
        <taxon>Ascomycota</taxon>
        <taxon>Pezizomycotina</taxon>
        <taxon>Eurotiomycetes</taxon>
        <taxon>Eurotiomycetidae</taxon>
        <taxon>Eurotiales</taxon>
        <taxon>Aspergillaceae</taxon>
        <taxon>Aspergillus</taxon>
        <taxon>Aspergillus subgen. Circumdati</taxon>
    </lineage>
</organism>
<protein>
    <submittedName>
        <fullName evidence="5">Ankyrin repeat-containing domain protein</fullName>
    </submittedName>
</protein>
<dbReference type="SUPFAM" id="SSF48403">
    <property type="entry name" value="Ankyrin repeat"/>
    <property type="match status" value="2"/>
</dbReference>
<reference evidence="5 6" key="1">
    <citation type="submission" date="2019-04" db="EMBL/GenBank/DDBJ databases">
        <title>Fungal friends and foes A comparative genomics study of 23 Aspergillus species from section Flavi.</title>
        <authorList>
            <consortium name="DOE Joint Genome Institute"/>
            <person name="Kjaerbolling I."/>
            <person name="Vesth T.C."/>
            <person name="Frisvad J.C."/>
            <person name="Nybo J.L."/>
            <person name="Theobald S."/>
            <person name="Kildgaard S."/>
            <person name="Petersen T.I."/>
            <person name="Kuo A."/>
            <person name="Sato A."/>
            <person name="Lyhne E.K."/>
            <person name="Kogle M.E."/>
            <person name="Wiebenga A."/>
            <person name="Kun R.S."/>
            <person name="Lubbers R.J."/>
            <person name="Makela M.R."/>
            <person name="Barry K."/>
            <person name="Chovatia M."/>
            <person name="Clum A."/>
            <person name="Daum C."/>
            <person name="Haridas S."/>
            <person name="He G."/>
            <person name="LaButti K."/>
            <person name="Lipzen A."/>
            <person name="Mondo S."/>
            <person name="Pangilinan J."/>
            <person name="Riley R."/>
            <person name="Salamov A."/>
            <person name="Simmons B.A."/>
            <person name="Magnuson J.K."/>
            <person name="Henrissat B."/>
            <person name="Mortensen U.H."/>
            <person name="Larsen T.O."/>
            <person name="De vries R.P."/>
            <person name="Grigoriev I.V."/>
            <person name="Machida M."/>
            <person name="Baker S.E."/>
            <person name="Andersen M.R."/>
        </authorList>
    </citation>
    <scope>NUCLEOTIDE SEQUENCE [LARGE SCALE GENOMIC DNA]</scope>
    <source>
        <strain evidence="5 6">CBS 126849</strain>
    </source>
</reference>
<evidence type="ECO:0000256" key="4">
    <source>
        <dbReference type="SAM" id="MobiDB-lite"/>
    </source>
</evidence>
<feature type="repeat" description="ANK" evidence="3">
    <location>
        <begin position="309"/>
        <end position="341"/>
    </location>
</feature>
<evidence type="ECO:0000313" key="5">
    <source>
        <dbReference type="EMBL" id="KAB8212880.1"/>
    </source>
</evidence>
<keyword evidence="2 3" id="KW-0040">ANK repeat</keyword>
<dbReference type="Pfam" id="PF12796">
    <property type="entry name" value="Ank_2"/>
    <property type="match status" value="1"/>
</dbReference>
<dbReference type="PANTHER" id="PTHR24198:SF165">
    <property type="entry name" value="ANKYRIN REPEAT-CONTAINING PROTEIN-RELATED"/>
    <property type="match status" value="1"/>
</dbReference>
<keyword evidence="1" id="KW-0677">Repeat</keyword>